<evidence type="ECO:0000313" key="2">
    <source>
        <dbReference type="EMBL" id="TCN25128.1"/>
    </source>
</evidence>
<sequence length="86" mass="9172">MGDIEADGTVTEMQDDGCLPVVGGKEDGGVMPRENACPDLVGKGEGGNAKANARIYMPVRHECQMPRSRRKALCPRSSGKQRGKVT</sequence>
<name>A0A4R2BDW0_9BACI</name>
<evidence type="ECO:0000256" key="1">
    <source>
        <dbReference type="SAM" id="MobiDB-lite"/>
    </source>
</evidence>
<feature type="compositionally biased region" description="Basic residues" evidence="1">
    <location>
        <begin position="67"/>
        <end position="86"/>
    </location>
</feature>
<feature type="region of interest" description="Disordered" evidence="1">
    <location>
        <begin position="1"/>
        <end position="31"/>
    </location>
</feature>
<accession>A0A4R2BDW0</accession>
<protein>
    <submittedName>
        <fullName evidence="2">Uncharacterized protein</fullName>
    </submittedName>
</protein>
<evidence type="ECO:0000313" key="3">
    <source>
        <dbReference type="Proteomes" id="UP000295689"/>
    </source>
</evidence>
<dbReference type="Proteomes" id="UP000295689">
    <property type="component" value="Unassembled WGS sequence"/>
</dbReference>
<dbReference type="AlphaFoldDB" id="A0A4R2BDW0"/>
<reference evidence="2 3" key="1">
    <citation type="journal article" date="2015" name="Stand. Genomic Sci.">
        <title>Genomic Encyclopedia of Bacterial and Archaeal Type Strains, Phase III: the genomes of soil and plant-associated and newly described type strains.</title>
        <authorList>
            <person name="Whitman W.B."/>
            <person name="Woyke T."/>
            <person name="Klenk H.P."/>
            <person name="Zhou Y."/>
            <person name="Lilburn T.G."/>
            <person name="Beck B.J."/>
            <person name="De Vos P."/>
            <person name="Vandamme P."/>
            <person name="Eisen J.A."/>
            <person name="Garrity G."/>
            <person name="Hugenholtz P."/>
            <person name="Kyrpides N.C."/>
        </authorList>
    </citation>
    <scope>NUCLEOTIDE SEQUENCE [LARGE SCALE GENOMIC DNA]</scope>
    <source>
        <strain evidence="2 3">CV53</strain>
    </source>
</reference>
<comment type="caution">
    <text evidence="2">The sequence shown here is derived from an EMBL/GenBank/DDBJ whole genome shotgun (WGS) entry which is preliminary data.</text>
</comment>
<organism evidence="2 3">
    <name type="scientific">Mesobacillus foraminis</name>
    <dbReference type="NCBI Taxonomy" id="279826"/>
    <lineage>
        <taxon>Bacteria</taxon>
        <taxon>Bacillati</taxon>
        <taxon>Bacillota</taxon>
        <taxon>Bacilli</taxon>
        <taxon>Bacillales</taxon>
        <taxon>Bacillaceae</taxon>
        <taxon>Mesobacillus</taxon>
    </lineage>
</organism>
<proteinExistence type="predicted"/>
<feature type="region of interest" description="Disordered" evidence="1">
    <location>
        <begin position="66"/>
        <end position="86"/>
    </location>
</feature>
<dbReference type="EMBL" id="SLVV01000006">
    <property type="protein sequence ID" value="TCN25128.1"/>
    <property type="molecule type" value="Genomic_DNA"/>
</dbReference>
<keyword evidence="3" id="KW-1185">Reference proteome</keyword>
<gene>
    <name evidence="2" type="ORF">EV146_106332</name>
</gene>